<dbReference type="GO" id="GO:0052689">
    <property type="term" value="F:carboxylic ester hydrolase activity"/>
    <property type="evidence" value="ECO:0007669"/>
    <property type="project" value="TreeGrafter"/>
</dbReference>
<sequence>MDDIPCISLPPTAPHPHTHTVVFLHGRGDMVQNFAASLDYSRDSQQRTLRELFPSFKWVFPQAPLRLCAAGPGDRIRQWFDIWNVADFGDREDLQAEGLATSVAAVRRVLAAEAAALGGRWDRLVLAGISQGAATSVHTLLNLNAAGSQGEQSPPRKLAAFLGFSCRLPFPGRTLAETRKVLGLHHSGGEEAAGDEVLRNTPVLLEHCVDDPLVLVRNGRVLRDALRGFGMQVEWVEYPDGGHWFNSPAGIDDVVKFLNKHLAGQLDAAGGGGASTTIAHDPDGMDLS</sequence>
<dbReference type="GO" id="GO:0005737">
    <property type="term" value="C:cytoplasm"/>
    <property type="evidence" value="ECO:0007669"/>
    <property type="project" value="TreeGrafter"/>
</dbReference>
<comment type="similarity">
    <text evidence="1">Belongs to the AB hydrolase superfamily. AB hydrolase 2 family.</text>
</comment>
<protein>
    <recommendedName>
        <fullName evidence="3">Phospholipase/carboxylesterase/thioesterase domain-containing protein</fullName>
    </recommendedName>
</protein>
<dbReference type="PANTHER" id="PTHR10655">
    <property type="entry name" value="LYSOPHOSPHOLIPASE-RELATED"/>
    <property type="match status" value="1"/>
</dbReference>
<dbReference type="InterPro" id="IPR003140">
    <property type="entry name" value="PLipase/COase/thioEstase"/>
</dbReference>
<proteinExistence type="inferred from homology"/>
<gene>
    <name evidence="4" type="ORF">SLS62_004141</name>
</gene>
<dbReference type="SUPFAM" id="SSF53474">
    <property type="entry name" value="alpha/beta-Hydrolases"/>
    <property type="match status" value="1"/>
</dbReference>
<keyword evidence="5" id="KW-1185">Reference proteome</keyword>
<reference evidence="4 5" key="1">
    <citation type="submission" date="2024-02" db="EMBL/GenBank/DDBJ databases">
        <title>De novo assembly and annotation of 12 fungi associated with fruit tree decline syndrome in Ontario, Canada.</title>
        <authorList>
            <person name="Sulman M."/>
            <person name="Ellouze W."/>
            <person name="Ilyukhin E."/>
        </authorList>
    </citation>
    <scope>NUCLEOTIDE SEQUENCE [LARGE SCALE GENOMIC DNA]</scope>
    <source>
        <strain evidence="4 5">M11/M66-122</strain>
    </source>
</reference>
<dbReference type="Pfam" id="PF02230">
    <property type="entry name" value="Abhydrolase_2"/>
    <property type="match status" value="1"/>
</dbReference>
<dbReference type="EMBL" id="JAKJXP020000025">
    <property type="protein sequence ID" value="KAK7753776.1"/>
    <property type="molecule type" value="Genomic_DNA"/>
</dbReference>
<accession>A0AAN9UTQ5</accession>
<dbReference type="PANTHER" id="PTHR10655:SF63">
    <property type="entry name" value="PHOSPHOLIPASE_CARBOXYLESTERASE_THIOESTERASE DOMAIN-CONTAINING PROTEIN"/>
    <property type="match status" value="1"/>
</dbReference>
<dbReference type="InterPro" id="IPR029058">
    <property type="entry name" value="AB_hydrolase_fold"/>
</dbReference>
<evidence type="ECO:0000256" key="1">
    <source>
        <dbReference type="ARBA" id="ARBA00006499"/>
    </source>
</evidence>
<dbReference type="GO" id="GO:0008474">
    <property type="term" value="F:palmitoyl-(protein) hydrolase activity"/>
    <property type="evidence" value="ECO:0007669"/>
    <property type="project" value="TreeGrafter"/>
</dbReference>
<feature type="region of interest" description="Disordered" evidence="2">
    <location>
        <begin position="267"/>
        <end position="288"/>
    </location>
</feature>
<dbReference type="AlphaFoldDB" id="A0AAN9UTQ5"/>
<evidence type="ECO:0000256" key="2">
    <source>
        <dbReference type="SAM" id="MobiDB-lite"/>
    </source>
</evidence>
<dbReference type="InterPro" id="IPR050565">
    <property type="entry name" value="LYPA1-2/EST-like"/>
</dbReference>
<evidence type="ECO:0000313" key="5">
    <source>
        <dbReference type="Proteomes" id="UP001320420"/>
    </source>
</evidence>
<comment type="caution">
    <text evidence="4">The sequence shown here is derived from an EMBL/GenBank/DDBJ whole genome shotgun (WGS) entry which is preliminary data.</text>
</comment>
<dbReference type="Proteomes" id="UP001320420">
    <property type="component" value="Unassembled WGS sequence"/>
</dbReference>
<evidence type="ECO:0000259" key="3">
    <source>
        <dbReference type="Pfam" id="PF02230"/>
    </source>
</evidence>
<organism evidence="4 5">
    <name type="scientific">Diatrype stigma</name>
    <dbReference type="NCBI Taxonomy" id="117547"/>
    <lineage>
        <taxon>Eukaryota</taxon>
        <taxon>Fungi</taxon>
        <taxon>Dikarya</taxon>
        <taxon>Ascomycota</taxon>
        <taxon>Pezizomycotina</taxon>
        <taxon>Sordariomycetes</taxon>
        <taxon>Xylariomycetidae</taxon>
        <taxon>Xylariales</taxon>
        <taxon>Diatrypaceae</taxon>
        <taxon>Diatrype</taxon>
    </lineage>
</organism>
<dbReference type="Gene3D" id="3.40.50.1820">
    <property type="entry name" value="alpha/beta hydrolase"/>
    <property type="match status" value="1"/>
</dbReference>
<feature type="domain" description="Phospholipase/carboxylesterase/thioesterase" evidence="3">
    <location>
        <begin position="15"/>
        <end position="261"/>
    </location>
</feature>
<name>A0AAN9UTQ5_9PEZI</name>
<evidence type="ECO:0000313" key="4">
    <source>
        <dbReference type="EMBL" id="KAK7753776.1"/>
    </source>
</evidence>